<keyword evidence="3" id="KW-1185">Reference proteome</keyword>
<proteinExistence type="predicted"/>
<feature type="region of interest" description="Disordered" evidence="1">
    <location>
        <begin position="26"/>
        <end position="81"/>
    </location>
</feature>
<evidence type="ECO:0000313" key="4">
    <source>
        <dbReference type="WBParaSite" id="SSLN_0001714601-mRNA-1"/>
    </source>
</evidence>
<reference evidence="2 3" key="2">
    <citation type="submission" date="2018-11" db="EMBL/GenBank/DDBJ databases">
        <authorList>
            <consortium name="Pathogen Informatics"/>
        </authorList>
    </citation>
    <scope>NUCLEOTIDE SEQUENCE [LARGE SCALE GENOMIC DNA]</scope>
    <source>
        <strain evidence="2 3">NST_G2</strain>
    </source>
</reference>
<name>A0A183TJ65_SCHSO</name>
<evidence type="ECO:0000256" key="1">
    <source>
        <dbReference type="SAM" id="MobiDB-lite"/>
    </source>
</evidence>
<evidence type="ECO:0000313" key="3">
    <source>
        <dbReference type="Proteomes" id="UP000275846"/>
    </source>
</evidence>
<dbReference type="Proteomes" id="UP000275846">
    <property type="component" value="Unassembled WGS sequence"/>
</dbReference>
<dbReference type="AlphaFoldDB" id="A0A183TJ65"/>
<dbReference type="WBParaSite" id="SSLN_0001714601-mRNA-1">
    <property type="protein sequence ID" value="SSLN_0001714601-mRNA-1"/>
    <property type="gene ID" value="SSLN_0001714601"/>
</dbReference>
<accession>A0A183TJ65</accession>
<evidence type="ECO:0000313" key="2">
    <source>
        <dbReference type="EMBL" id="VDM02899.1"/>
    </source>
</evidence>
<feature type="compositionally biased region" description="Low complexity" evidence="1">
    <location>
        <begin position="59"/>
        <end position="72"/>
    </location>
</feature>
<dbReference type="EMBL" id="UYSU01041176">
    <property type="protein sequence ID" value="VDM02899.1"/>
    <property type="molecule type" value="Genomic_DNA"/>
</dbReference>
<gene>
    <name evidence="2" type="ORF">SSLN_LOCUS16513</name>
</gene>
<protein>
    <submittedName>
        <fullName evidence="2 4">Uncharacterized protein</fullName>
    </submittedName>
</protein>
<sequence>MCDTDSGIGMRTSSCRLRLLAPIKSPHGRPVAAAEVTTSSPPTPHVSRTLAIRRKRHQQNSLQQQQHETPALRPSPSPPSLFSPRLGCLRAHVRIFRRHVPVQGRPLIGRGVMINTSSSNQRRDTLTELRSVGENSCFLGVQGRPLIGQGVMINTSSSNQRRDTLTELRSVGENSCFLGLNWSSGMVFGDLQSTTWVRVRAK</sequence>
<reference evidence="4" key="1">
    <citation type="submission" date="2016-06" db="UniProtKB">
        <authorList>
            <consortium name="WormBaseParasite"/>
        </authorList>
    </citation>
    <scope>IDENTIFICATION</scope>
</reference>
<organism evidence="4">
    <name type="scientific">Schistocephalus solidus</name>
    <name type="common">Tapeworm</name>
    <dbReference type="NCBI Taxonomy" id="70667"/>
    <lineage>
        <taxon>Eukaryota</taxon>
        <taxon>Metazoa</taxon>
        <taxon>Spiralia</taxon>
        <taxon>Lophotrochozoa</taxon>
        <taxon>Platyhelminthes</taxon>
        <taxon>Cestoda</taxon>
        <taxon>Eucestoda</taxon>
        <taxon>Diphyllobothriidea</taxon>
        <taxon>Diphyllobothriidae</taxon>
        <taxon>Schistocephalus</taxon>
    </lineage>
</organism>